<organism evidence="1">
    <name type="scientific">Arundo donax</name>
    <name type="common">Giant reed</name>
    <name type="synonym">Donax arundinaceus</name>
    <dbReference type="NCBI Taxonomy" id="35708"/>
    <lineage>
        <taxon>Eukaryota</taxon>
        <taxon>Viridiplantae</taxon>
        <taxon>Streptophyta</taxon>
        <taxon>Embryophyta</taxon>
        <taxon>Tracheophyta</taxon>
        <taxon>Spermatophyta</taxon>
        <taxon>Magnoliopsida</taxon>
        <taxon>Liliopsida</taxon>
        <taxon>Poales</taxon>
        <taxon>Poaceae</taxon>
        <taxon>PACMAD clade</taxon>
        <taxon>Arundinoideae</taxon>
        <taxon>Arundineae</taxon>
        <taxon>Arundo</taxon>
    </lineage>
</organism>
<reference evidence="1" key="2">
    <citation type="journal article" date="2015" name="Data Brief">
        <title>Shoot transcriptome of the giant reed, Arundo donax.</title>
        <authorList>
            <person name="Barrero R.A."/>
            <person name="Guerrero F.D."/>
            <person name="Moolhuijzen P."/>
            <person name="Goolsby J.A."/>
            <person name="Tidwell J."/>
            <person name="Bellgard S.E."/>
            <person name="Bellgard M.I."/>
        </authorList>
    </citation>
    <scope>NUCLEOTIDE SEQUENCE</scope>
    <source>
        <tissue evidence="1">Shoot tissue taken approximately 20 cm above the soil surface</tissue>
    </source>
</reference>
<protein>
    <submittedName>
        <fullName evidence="1">Uncharacterized protein</fullName>
    </submittedName>
</protein>
<dbReference type="AlphaFoldDB" id="A0A0A8ZNR1"/>
<sequence>MQNTTLCLVWMFRCVVIILWEIATETLINGGPSS</sequence>
<evidence type="ECO:0000313" key="1">
    <source>
        <dbReference type="EMBL" id="JAD39328.1"/>
    </source>
</evidence>
<dbReference type="EMBL" id="GBRH01258567">
    <property type="protein sequence ID" value="JAD39328.1"/>
    <property type="molecule type" value="Transcribed_RNA"/>
</dbReference>
<reference evidence="1" key="1">
    <citation type="submission" date="2014-09" db="EMBL/GenBank/DDBJ databases">
        <authorList>
            <person name="Magalhaes I.L.F."/>
            <person name="Oliveira U."/>
            <person name="Santos F.R."/>
            <person name="Vidigal T.H.D.A."/>
            <person name="Brescovit A.D."/>
            <person name="Santos A.J."/>
        </authorList>
    </citation>
    <scope>NUCLEOTIDE SEQUENCE</scope>
    <source>
        <tissue evidence="1">Shoot tissue taken approximately 20 cm above the soil surface</tissue>
    </source>
</reference>
<name>A0A0A8ZNR1_ARUDO</name>
<accession>A0A0A8ZNR1</accession>
<proteinExistence type="predicted"/>